<protein>
    <submittedName>
        <fullName evidence="2">Uncharacterized protein</fullName>
    </submittedName>
</protein>
<dbReference type="AlphaFoldDB" id="A0A1D2AHP7"/>
<accession>A0A1D2AHP7</accession>
<feature type="non-terminal residue" evidence="2">
    <location>
        <position position="1"/>
    </location>
</feature>
<name>A0A1D2AHP7_ORNBR</name>
<keyword evidence="1" id="KW-1133">Transmembrane helix</keyword>
<feature type="transmembrane region" description="Helical" evidence="1">
    <location>
        <begin position="41"/>
        <end position="60"/>
    </location>
</feature>
<organism evidence="2">
    <name type="scientific">Ornithodoros brasiliensis</name>
    <name type="common">Mouro tick</name>
    <dbReference type="NCBI Taxonomy" id="888526"/>
    <lineage>
        <taxon>Eukaryota</taxon>
        <taxon>Metazoa</taxon>
        <taxon>Ecdysozoa</taxon>
        <taxon>Arthropoda</taxon>
        <taxon>Chelicerata</taxon>
        <taxon>Arachnida</taxon>
        <taxon>Acari</taxon>
        <taxon>Parasitiformes</taxon>
        <taxon>Ixodida</taxon>
        <taxon>Ixodoidea</taxon>
        <taxon>Argasidae</taxon>
        <taxon>Ornithodorinae</taxon>
        <taxon>Ornithodoros</taxon>
    </lineage>
</organism>
<keyword evidence="1" id="KW-0812">Transmembrane</keyword>
<proteinExistence type="predicted"/>
<evidence type="ECO:0000313" key="2">
    <source>
        <dbReference type="EMBL" id="JAT78729.1"/>
    </source>
</evidence>
<keyword evidence="1" id="KW-0472">Membrane</keyword>
<dbReference type="EMBL" id="GETE01001216">
    <property type="protein sequence ID" value="JAT78729.1"/>
    <property type="molecule type" value="Transcribed_RNA"/>
</dbReference>
<reference evidence="2" key="1">
    <citation type="submission" date="2016-07" db="EMBL/GenBank/DDBJ databases">
        <title>Salivary Glands transcriptome analysis on engorged females of Ornithodoros brasiliensis (Acari:Argasidae).</title>
        <authorList>
            <person name="Simons S.M."/>
            <person name="Carvalho E."/>
            <person name="Junqueira-de-Azevedo I."/>
            <person name="Ho P.L."/>
            <person name="Giovanni D."/>
            <person name="Mendonca R."/>
            <person name="Onofrio V."/>
            <person name="Landulfo G."/>
            <person name="Ramirez D."/>
            <person name="Barros-Battesti D."/>
        </authorList>
    </citation>
    <scope>NUCLEOTIDE SEQUENCE</scope>
    <source>
        <strain evidence="2">Female</strain>
        <tissue evidence="2">Salivary gland</tissue>
    </source>
</reference>
<sequence>RNAVVGRGPGSVCELLAERRWGRCAAASEAPRLCFFCFSRFLVFFCNLIYFEFVIHAAALPPPRAPLRRLD</sequence>
<evidence type="ECO:0000256" key="1">
    <source>
        <dbReference type="SAM" id="Phobius"/>
    </source>
</evidence>